<dbReference type="InterPro" id="IPR043129">
    <property type="entry name" value="ATPase_NBD"/>
</dbReference>
<dbReference type="GO" id="GO:0002949">
    <property type="term" value="P:tRNA threonylcarbamoyladenosine modification"/>
    <property type="evidence" value="ECO:0007669"/>
    <property type="project" value="UniProtKB-UniRule"/>
</dbReference>
<keyword evidence="1" id="KW-0819">tRNA processing</keyword>
<dbReference type="RefSeq" id="WP_103934758.1">
    <property type="nucleotide sequence ID" value="NZ_FNVA01000007.1"/>
</dbReference>
<comment type="similarity">
    <text evidence="1">Belongs to the KAE1 / TsaD family.</text>
</comment>
<dbReference type="PANTHER" id="PTHR11735">
    <property type="entry name" value="TRNA N6-ADENOSINE THREONYLCARBAMOYLTRANSFERASE"/>
    <property type="match status" value="1"/>
</dbReference>
<dbReference type="Pfam" id="PF00814">
    <property type="entry name" value="TsaD"/>
    <property type="match status" value="2"/>
</dbReference>
<dbReference type="HAMAP" id="MF_01445">
    <property type="entry name" value="TsaD"/>
    <property type="match status" value="1"/>
</dbReference>
<dbReference type="GO" id="GO:0005737">
    <property type="term" value="C:cytoplasm"/>
    <property type="evidence" value="ECO:0007669"/>
    <property type="project" value="UniProtKB-SubCell"/>
</dbReference>
<dbReference type="AlphaFoldDB" id="A0A1H6BQ74"/>
<reference evidence="3 4" key="1">
    <citation type="submission" date="2016-10" db="EMBL/GenBank/DDBJ databases">
        <authorList>
            <person name="de Groot N.N."/>
        </authorList>
    </citation>
    <scope>NUCLEOTIDE SEQUENCE [LARGE SCALE GENOMIC DNA]</scope>
    <source>
        <strain evidence="3 4">DSM 22489</strain>
    </source>
</reference>
<organism evidence="3 4">
    <name type="scientific">Bryocella elongata</name>
    <dbReference type="NCBI Taxonomy" id="863522"/>
    <lineage>
        <taxon>Bacteria</taxon>
        <taxon>Pseudomonadati</taxon>
        <taxon>Acidobacteriota</taxon>
        <taxon>Terriglobia</taxon>
        <taxon>Terriglobales</taxon>
        <taxon>Acidobacteriaceae</taxon>
        <taxon>Bryocella</taxon>
    </lineage>
</organism>
<dbReference type="EC" id="2.3.1.234" evidence="1"/>
<feature type="domain" description="Gcp-like" evidence="2">
    <location>
        <begin position="29"/>
        <end position="72"/>
    </location>
</feature>
<comment type="catalytic activity">
    <reaction evidence="1">
        <text>L-threonylcarbamoyladenylate + adenosine(37) in tRNA = N(6)-L-threonylcarbamoyladenosine(37) in tRNA + AMP + H(+)</text>
        <dbReference type="Rhea" id="RHEA:37059"/>
        <dbReference type="Rhea" id="RHEA-COMP:10162"/>
        <dbReference type="Rhea" id="RHEA-COMP:10163"/>
        <dbReference type="ChEBI" id="CHEBI:15378"/>
        <dbReference type="ChEBI" id="CHEBI:73682"/>
        <dbReference type="ChEBI" id="CHEBI:74411"/>
        <dbReference type="ChEBI" id="CHEBI:74418"/>
        <dbReference type="ChEBI" id="CHEBI:456215"/>
        <dbReference type="EC" id="2.3.1.234"/>
    </reaction>
</comment>
<dbReference type="InterPro" id="IPR000905">
    <property type="entry name" value="Gcp-like_dom"/>
</dbReference>
<protein>
    <recommendedName>
        <fullName evidence="1">tRNA N6-adenosine threonylcarbamoyltransferase</fullName>
        <ecNumber evidence="1">2.3.1.234</ecNumber>
    </recommendedName>
    <alternativeName>
        <fullName evidence="1">N6-L-threonylcarbamoyladenine synthase</fullName>
        <shortName evidence="1">t(6)A synthase</shortName>
    </alternativeName>
    <alternativeName>
        <fullName evidence="1">t(6)A37 threonylcarbamoyladenosine biosynthesis protein TsaD</fullName>
    </alternativeName>
    <alternativeName>
        <fullName evidence="1">tRNA threonylcarbamoyladenosine biosynthesis protein TsaD</fullName>
    </alternativeName>
</protein>
<evidence type="ECO:0000313" key="3">
    <source>
        <dbReference type="EMBL" id="SEG62844.1"/>
    </source>
</evidence>
<dbReference type="EMBL" id="FNVA01000007">
    <property type="protein sequence ID" value="SEG62844.1"/>
    <property type="molecule type" value="Genomic_DNA"/>
</dbReference>
<keyword evidence="1" id="KW-0963">Cytoplasm</keyword>
<dbReference type="InterPro" id="IPR022450">
    <property type="entry name" value="TsaD"/>
</dbReference>
<dbReference type="Gene3D" id="3.30.420.40">
    <property type="match status" value="2"/>
</dbReference>
<keyword evidence="4" id="KW-1185">Reference proteome</keyword>
<keyword evidence="1" id="KW-0012">Acyltransferase</keyword>
<dbReference type="GO" id="GO:0005506">
    <property type="term" value="F:iron ion binding"/>
    <property type="evidence" value="ECO:0007669"/>
    <property type="project" value="UniProtKB-UniRule"/>
</dbReference>
<dbReference type="OrthoDB" id="9806197at2"/>
<feature type="binding site" evidence="1">
    <location>
        <position position="397"/>
    </location>
    <ligand>
        <name>Fe cation</name>
        <dbReference type="ChEBI" id="CHEBI:24875"/>
    </ligand>
</feature>
<proteinExistence type="inferred from homology"/>
<evidence type="ECO:0000259" key="2">
    <source>
        <dbReference type="Pfam" id="PF00814"/>
    </source>
</evidence>
<feature type="binding site" evidence="1">
    <location>
        <begin position="171"/>
        <end position="175"/>
    </location>
    <ligand>
        <name>substrate</name>
    </ligand>
</feature>
<keyword evidence="1" id="KW-0479">Metal-binding</keyword>
<feature type="domain" description="Gcp-like" evidence="2">
    <location>
        <begin position="101"/>
        <end position="403"/>
    </location>
</feature>
<gene>
    <name evidence="1" type="primary">tsaD</name>
    <name evidence="3" type="ORF">SAMN05421819_3923</name>
</gene>
<feature type="binding site" evidence="1">
    <location>
        <position position="208"/>
    </location>
    <ligand>
        <name>substrate</name>
    </ligand>
</feature>
<comment type="subcellular location">
    <subcellularLocation>
        <location evidence="1">Cytoplasm</location>
    </subcellularLocation>
</comment>
<keyword evidence="1" id="KW-0808">Transferase</keyword>
<feature type="binding site" evidence="1">
    <location>
        <position position="221"/>
    </location>
    <ligand>
        <name>substrate</name>
    </ligand>
</feature>
<evidence type="ECO:0000256" key="1">
    <source>
        <dbReference type="HAMAP-Rule" id="MF_01445"/>
    </source>
</evidence>
<sequence length="429" mass="44869">MEGVQGRLILGIESSCDETSAALVRQDGTVLANVVASQLVHASYGGVVPELASREHLRAIVPVTREAMHLAGEAVLAEKQVLRRVAPQDDNLQGQDGDLQGLKYSDLAAVAVTEGPGLAGALLVGITFAKSVAFAAGVPLIAVNHLEGHIHAVLMESAGAFEGKAPLLAVVVSGGHTHLYLASKDVQGLWRYRNVGRTVDDAAGEAFDKVAKLLGLPYPGGPWIDALARHGVADRELFAVAQIKQKATGHVAPKLVKDAAAREQEPDDATRFDLSFSGLKTAVRRYVELHGMQPAIAARFEALKAAGLDKTKPRGEALAAALGHFDAATLNLIASFQDAAVRNIVRAAFGAAEHFGAHGMLISGGVAANSALRAAMSARAEKQRIAIAFPSIALSTDNAAMIAAAAWPKFVAGRFAEDTLEPTPQLRLG</sequence>
<feature type="binding site" evidence="1">
    <location>
        <position position="149"/>
    </location>
    <ligand>
        <name>Fe cation</name>
        <dbReference type="ChEBI" id="CHEBI:24875"/>
    </ligand>
</feature>
<comment type="function">
    <text evidence="1">Required for the formation of a threonylcarbamoyl group on adenosine at position 37 (t(6)A37) in tRNAs that read codons beginning with adenine. Is involved in the transfer of the threonylcarbamoyl moiety of threonylcarbamoyl-AMP (TC-AMP) to the N6 group of A37, together with TsaE and TsaB. TsaD likely plays a direct catalytic role in this reaction.</text>
</comment>
<dbReference type="Proteomes" id="UP000236728">
    <property type="component" value="Unassembled WGS sequence"/>
</dbReference>
<feature type="binding site" evidence="1">
    <location>
        <position position="369"/>
    </location>
    <ligand>
        <name>substrate</name>
    </ligand>
</feature>
<keyword evidence="1" id="KW-0408">Iron</keyword>
<feature type="binding site" evidence="1">
    <location>
        <position position="225"/>
    </location>
    <ligand>
        <name>substrate</name>
    </ligand>
</feature>
<comment type="cofactor">
    <cofactor evidence="1">
        <name>Fe(2+)</name>
        <dbReference type="ChEBI" id="CHEBI:29033"/>
    </cofactor>
    <text evidence="1">Binds 1 Fe(2+) ion per subunit.</text>
</comment>
<dbReference type="PANTHER" id="PTHR11735:SF6">
    <property type="entry name" value="TRNA N6-ADENOSINE THREONYLCARBAMOYLTRANSFERASE, MITOCHONDRIAL"/>
    <property type="match status" value="1"/>
</dbReference>
<dbReference type="SUPFAM" id="SSF53067">
    <property type="entry name" value="Actin-like ATPase domain"/>
    <property type="match status" value="1"/>
</dbReference>
<accession>A0A1H6BQ74</accession>
<dbReference type="GO" id="GO:0061711">
    <property type="term" value="F:tRNA N(6)-L-threonylcarbamoyladenine synthase activity"/>
    <property type="evidence" value="ECO:0007669"/>
    <property type="project" value="UniProtKB-EC"/>
</dbReference>
<name>A0A1H6BQ74_9BACT</name>
<feature type="binding site" evidence="1">
    <location>
        <position position="145"/>
    </location>
    <ligand>
        <name>Fe cation</name>
        <dbReference type="ChEBI" id="CHEBI:24875"/>
    </ligand>
</feature>
<evidence type="ECO:0000313" key="4">
    <source>
        <dbReference type="Proteomes" id="UP000236728"/>
    </source>
</evidence>